<dbReference type="RefSeq" id="XP_050515834.1">
    <property type="nucleotide sequence ID" value="XM_050659877.1"/>
</dbReference>
<organism evidence="13 14">
    <name type="scientific">Diabrotica virgifera virgifera</name>
    <name type="common">western corn rootworm</name>
    <dbReference type="NCBI Taxonomy" id="50390"/>
    <lineage>
        <taxon>Eukaryota</taxon>
        <taxon>Metazoa</taxon>
        <taxon>Ecdysozoa</taxon>
        <taxon>Arthropoda</taxon>
        <taxon>Hexapoda</taxon>
        <taxon>Insecta</taxon>
        <taxon>Pterygota</taxon>
        <taxon>Neoptera</taxon>
        <taxon>Endopterygota</taxon>
        <taxon>Coleoptera</taxon>
        <taxon>Polyphaga</taxon>
        <taxon>Cucujiformia</taxon>
        <taxon>Chrysomeloidea</taxon>
        <taxon>Chrysomelidae</taxon>
        <taxon>Galerucinae</taxon>
        <taxon>Diabroticina</taxon>
        <taxon>Diabroticites</taxon>
        <taxon>Diabrotica</taxon>
    </lineage>
</organism>
<feature type="transmembrane region" description="Helical" evidence="11">
    <location>
        <begin position="297"/>
        <end position="319"/>
    </location>
</feature>
<comment type="similarity">
    <text evidence="2 10">Belongs to the G-protein coupled receptor 1 family.</text>
</comment>
<dbReference type="EnsemblMetazoa" id="XM_050659878.1">
    <property type="protein sequence ID" value="XP_050515835.1"/>
    <property type="gene ID" value="LOC126890709"/>
</dbReference>
<dbReference type="PROSITE" id="PS50262">
    <property type="entry name" value="G_PROTEIN_RECEP_F1_2"/>
    <property type="match status" value="1"/>
</dbReference>
<dbReference type="CDD" id="cd15390">
    <property type="entry name" value="7tmA_TACR"/>
    <property type="match status" value="1"/>
</dbReference>
<dbReference type="EnsemblMetazoa" id="XM_050659879.1">
    <property type="protein sequence ID" value="XP_050515836.1"/>
    <property type="gene ID" value="LOC126890709"/>
</dbReference>
<feature type="domain" description="G-protein coupled receptors family 1 profile" evidence="12">
    <location>
        <begin position="56"/>
        <end position="316"/>
    </location>
</feature>
<dbReference type="Proteomes" id="UP001652700">
    <property type="component" value="Unplaced"/>
</dbReference>
<feature type="transmembrane region" description="Helical" evidence="11">
    <location>
        <begin position="155"/>
        <end position="176"/>
    </location>
</feature>
<feature type="transmembrane region" description="Helical" evidence="11">
    <location>
        <begin position="205"/>
        <end position="236"/>
    </location>
</feature>
<dbReference type="InterPro" id="IPR017452">
    <property type="entry name" value="GPCR_Rhodpsn_7TM"/>
</dbReference>
<feature type="transmembrane region" description="Helical" evidence="11">
    <location>
        <begin position="39"/>
        <end position="65"/>
    </location>
</feature>
<keyword evidence="3" id="KW-1003">Cell membrane</keyword>
<evidence type="ECO:0000313" key="13">
    <source>
        <dbReference type="EnsemblMetazoa" id="XP_050515835.1"/>
    </source>
</evidence>
<evidence type="ECO:0000256" key="2">
    <source>
        <dbReference type="ARBA" id="ARBA00010663"/>
    </source>
</evidence>
<dbReference type="EnsemblMetazoa" id="XM_050659880.1">
    <property type="protein sequence ID" value="XP_050515837.1"/>
    <property type="gene ID" value="LOC126890709"/>
</dbReference>
<dbReference type="SUPFAM" id="SSF81321">
    <property type="entry name" value="Family A G protein-coupled receptor-like"/>
    <property type="match status" value="1"/>
</dbReference>
<keyword evidence="4 10" id="KW-0812">Transmembrane</keyword>
<keyword evidence="5 11" id="KW-1133">Transmembrane helix</keyword>
<keyword evidence="14" id="KW-1185">Reference proteome</keyword>
<keyword evidence="8 10" id="KW-0675">Receptor</keyword>
<evidence type="ECO:0000256" key="10">
    <source>
        <dbReference type="RuleBase" id="RU000688"/>
    </source>
</evidence>
<dbReference type="PROSITE" id="PS00237">
    <property type="entry name" value="G_PROTEIN_RECEP_F1_1"/>
    <property type="match status" value="1"/>
</dbReference>
<evidence type="ECO:0000256" key="6">
    <source>
        <dbReference type="ARBA" id="ARBA00023040"/>
    </source>
</evidence>
<name>A0ABM5L076_DIAVI</name>
<keyword evidence="7 11" id="KW-0472">Membrane</keyword>
<dbReference type="Gene3D" id="1.20.1070.10">
    <property type="entry name" value="Rhodopsin 7-helix transmembrane proteins"/>
    <property type="match status" value="1"/>
</dbReference>
<dbReference type="PRINTS" id="PR00237">
    <property type="entry name" value="GPCRRHODOPSN"/>
</dbReference>
<proteinExistence type="inferred from homology"/>
<feature type="transmembrane region" description="Helical" evidence="11">
    <location>
        <begin position="257"/>
        <end position="277"/>
    </location>
</feature>
<evidence type="ECO:0000256" key="1">
    <source>
        <dbReference type="ARBA" id="ARBA00004651"/>
    </source>
</evidence>
<sequence length="374" mass="43850">MNSTVPECVDSVICKCNFSFNNNSSFPPAVQFILPLWRQIFWCAFYAVMVITAIGGNVIVIWIIWTNKRMRTVTNYFLLNLSVADTMVSTFNVTFNFVYMLHATWPFGLVYCKITQFMAVSTICASVFSLMAISIDRYMAIIVPLRRRMSKKCTLIVILWTWILGVVFAMPQLMFFRIDTIPCTDRISCYMVWPDGDTNNSKLEYIYNISFIVFMYVMPIVAMIISYSQVAAELWWSKSIGEVTDRQMEIITNKRKVVKMMIVVVTIFAVCWSPYQIYFLLTFYYPSITLAPFIQEVYLLIYWLAMSNSMYNPIIYCWMNARFRRGFKQVFSFLPFVTVDPSKSPSRSERIYTQESYYGRKLQRNNTLTTQMTF</sequence>
<dbReference type="EnsemblMetazoa" id="XM_050659877.1">
    <property type="protein sequence ID" value="XP_050515834.1"/>
    <property type="gene ID" value="LOC126890709"/>
</dbReference>
<dbReference type="PANTHER" id="PTHR46925:SF2">
    <property type="entry name" value="G-PROTEIN COUPLED RECEPTOR TKR-1-RELATED"/>
    <property type="match status" value="1"/>
</dbReference>
<comment type="subcellular location">
    <subcellularLocation>
        <location evidence="1">Cell membrane</location>
        <topology evidence="1">Multi-pass membrane protein</topology>
    </subcellularLocation>
</comment>
<evidence type="ECO:0000256" key="4">
    <source>
        <dbReference type="ARBA" id="ARBA00022692"/>
    </source>
</evidence>
<dbReference type="Pfam" id="PF00001">
    <property type="entry name" value="7tm_1"/>
    <property type="match status" value="1"/>
</dbReference>
<dbReference type="InterPro" id="IPR000276">
    <property type="entry name" value="GPCR_Rhodpsn"/>
</dbReference>
<dbReference type="InterPro" id="IPR001681">
    <property type="entry name" value="Neurokn_rcpt"/>
</dbReference>
<dbReference type="RefSeq" id="XP_050515835.1">
    <property type="nucleotide sequence ID" value="XM_050659878.1"/>
</dbReference>
<dbReference type="RefSeq" id="XP_050515837.1">
    <property type="nucleotide sequence ID" value="XM_050659880.1"/>
</dbReference>
<dbReference type="PANTHER" id="PTHR46925">
    <property type="entry name" value="G-PROTEIN COUPLED RECEPTOR TKR-1-RELATED"/>
    <property type="match status" value="1"/>
</dbReference>
<protein>
    <recommendedName>
        <fullName evidence="12">G-protein coupled receptors family 1 profile domain-containing protein</fullName>
    </recommendedName>
</protein>
<evidence type="ECO:0000256" key="3">
    <source>
        <dbReference type="ARBA" id="ARBA00022475"/>
    </source>
</evidence>
<reference evidence="13" key="1">
    <citation type="submission" date="2025-05" db="UniProtKB">
        <authorList>
            <consortium name="EnsemblMetazoa"/>
        </authorList>
    </citation>
    <scope>IDENTIFICATION</scope>
</reference>
<dbReference type="RefSeq" id="XP_050515836.1">
    <property type="nucleotide sequence ID" value="XM_050659879.1"/>
</dbReference>
<keyword evidence="6 10" id="KW-0297">G-protein coupled receptor</keyword>
<evidence type="ECO:0000256" key="5">
    <source>
        <dbReference type="ARBA" id="ARBA00022989"/>
    </source>
</evidence>
<evidence type="ECO:0000256" key="8">
    <source>
        <dbReference type="ARBA" id="ARBA00023170"/>
    </source>
</evidence>
<feature type="transmembrane region" description="Helical" evidence="11">
    <location>
        <begin position="114"/>
        <end position="135"/>
    </location>
</feature>
<dbReference type="GeneID" id="126890709"/>
<keyword evidence="9 10" id="KW-0807">Transducer</keyword>
<evidence type="ECO:0000256" key="11">
    <source>
        <dbReference type="SAM" id="Phobius"/>
    </source>
</evidence>
<evidence type="ECO:0000256" key="7">
    <source>
        <dbReference type="ARBA" id="ARBA00023136"/>
    </source>
</evidence>
<feature type="transmembrane region" description="Helical" evidence="11">
    <location>
        <begin position="77"/>
        <end position="102"/>
    </location>
</feature>
<evidence type="ECO:0000313" key="14">
    <source>
        <dbReference type="Proteomes" id="UP001652700"/>
    </source>
</evidence>
<dbReference type="PRINTS" id="PR00244">
    <property type="entry name" value="NEUROKININR"/>
</dbReference>
<accession>A0ABM5L076</accession>
<evidence type="ECO:0000256" key="9">
    <source>
        <dbReference type="ARBA" id="ARBA00023224"/>
    </source>
</evidence>
<evidence type="ECO:0000259" key="12">
    <source>
        <dbReference type="PROSITE" id="PS50262"/>
    </source>
</evidence>